<evidence type="ECO:0000259" key="7">
    <source>
        <dbReference type="PROSITE" id="PS00715"/>
    </source>
</evidence>
<dbReference type="InterPro" id="IPR014284">
    <property type="entry name" value="RNA_pol_sigma-70_dom"/>
</dbReference>
<dbReference type="PRINTS" id="PR00046">
    <property type="entry name" value="SIGMA70FCT"/>
</dbReference>
<dbReference type="Pfam" id="PF04542">
    <property type="entry name" value="Sigma70_r2"/>
    <property type="match status" value="1"/>
</dbReference>
<dbReference type="Pfam" id="PF04545">
    <property type="entry name" value="Sigma70_r4"/>
    <property type="match status" value="1"/>
</dbReference>
<dbReference type="SUPFAM" id="SSF88946">
    <property type="entry name" value="Sigma2 domain of RNA polymerase sigma factors"/>
    <property type="match status" value="1"/>
</dbReference>
<dbReference type="AlphaFoldDB" id="A0A1G6SE61"/>
<evidence type="ECO:0000313" key="10">
    <source>
        <dbReference type="Proteomes" id="UP000198908"/>
    </source>
</evidence>
<keyword evidence="5 6" id="KW-0804">Transcription</keyword>
<dbReference type="InterPro" id="IPR007624">
    <property type="entry name" value="RNA_pol_sigma70_r3"/>
</dbReference>
<proteinExistence type="inferred from homology"/>
<keyword evidence="4 6" id="KW-0238">DNA-binding</keyword>
<keyword evidence="10" id="KW-1185">Reference proteome</keyword>
<dbReference type="Proteomes" id="UP000198908">
    <property type="component" value="Unassembled WGS sequence"/>
</dbReference>
<reference evidence="10" key="1">
    <citation type="submission" date="2016-09" db="EMBL/GenBank/DDBJ databases">
        <authorList>
            <person name="Varghese N."/>
            <person name="Submissions S."/>
        </authorList>
    </citation>
    <scope>NUCLEOTIDE SEQUENCE [LARGE SCALE GENOMIC DNA]</scope>
    <source>
        <strain evidence="10">TNe-862</strain>
    </source>
</reference>
<dbReference type="PANTHER" id="PTHR30603:SF60">
    <property type="entry name" value="RNA POLYMERASE SIGMA FACTOR RPOD"/>
    <property type="match status" value="1"/>
</dbReference>
<dbReference type="InterPro" id="IPR013324">
    <property type="entry name" value="RNA_pol_sigma_r3/r4-like"/>
</dbReference>
<dbReference type="PROSITE" id="PS00716">
    <property type="entry name" value="SIGMA70_2"/>
    <property type="match status" value="1"/>
</dbReference>
<dbReference type="InterPro" id="IPR000943">
    <property type="entry name" value="RNA_pol_sigma70"/>
</dbReference>
<dbReference type="InterPro" id="IPR007627">
    <property type="entry name" value="RNA_pol_sigma70_r2"/>
</dbReference>
<keyword evidence="2 6" id="KW-0805">Transcription regulation</keyword>
<dbReference type="GO" id="GO:0003677">
    <property type="term" value="F:DNA binding"/>
    <property type="evidence" value="ECO:0007669"/>
    <property type="project" value="UniProtKB-KW"/>
</dbReference>
<accession>A0A1G6SE61</accession>
<dbReference type="Gene3D" id="1.10.10.10">
    <property type="entry name" value="Winged helix-like DNA-binding domain superfamily/Winged helix DNA-binding domain"/>
    <property type="match status" value="2"/>
</dbReference>
<evidence type="ECO:0000256" key="5">
    <source>
        <dbReference type="ARBA" id="ARBA00023163"/>
    </source>
</evidence>
<dbReference type="STRING" id="416944.SAMN05421548_11520"/>
<dbReference type="NCBIfam" id="TIGR02937">
    <property type="entry name" value="sigma70-ECF"/>
    <property type="match status" value="1"/>
</dbReference>
<dbReference type="SUPFAM" id="SSF88659">
    <property type="entry name" value="Sigma3 and sigma4 domains of RNA polymerase sigma factors"/>
    <property type="match status" value="2"/>
</dbReference>
<keyword evidence="3 6" id="KW-0731">Sigma factor</keyword>
<evidence type="ECO:0000256" key="6">
    <source>
        <dbReference type="RuleBase" id="RU362124"/>
    </source>
</evidence>
<feature type="domain" description="RNA polymerase sigma-70" evidence="8">
    <location>
        <begin position="330"/>
        <end position="356"/>
    </location>
</feature>
<organism evidence="9 10">
    <name type="scientific">Paraburkholderia lycopersici</name>
    <dbReference type="NCBI Taxonomy" id="416944"/>
    <lineage>
        <taxon>Bacteria</taxon>
        <taxon>Pseudomonadati</taxon>
        <taxon>Pseudomonadota</taxon>
        <taxon>Betaproteobacteria</taxon>
        <taxon>Burkholderiales</taxon>
        <taxon>Burkholderiaceae</taxon>
        <taxon>Paraburkholderia</taxon>
    </lineage>
</organism>
<evidence type="ECO:0000256" key="3">
    <source>
        <dbReference type="ARBA" id="ARBA00023082"/>
    </source>
</evidence>
<dbReference type="InterPro" id="IPR007630">
    <property type="entry name" value="RNA_pol_sigma70_r4"/>
</dbReference>
<name>A0A1G6SE61_9BURK</name>
<dbReference type="Pfam" id="PF00140">
    <property type="entry name" value="Sigma70_r1_2"/>
    <property type="match status" value="1"/>
</dbReference>
<dbReference type="GO" id="GO:0016987">
    <property type="term" value="F:sigma factor activity"/>
    <property type="evidence" value="ECO:0007669"/>
    <property type="project" value="UniProtKB-KW"/>
</dbReference>
<comment type="similarity">
    <text evidence="1 6">Belongs to the sigma-70 factor family.</text>
</comment>
<protein>
    <recommendedName>
        <fullName evidence="6">RNA polymerase sigma factor</fullName>
    </recommendedName>
</protein>
<dbReference type="EMBL" id="FMYQ01000015">
    <property type="protein sequence ID" value="SDD14476.1"/>
    <property type="molecule type" value="Genomic_DNA"/>
</dbReference>
<dbReference type="GO" id="GO:0006352">
    <property type="term" value="P:DNA-templated transcription initiation"/>
    <property type="evidence" value="ECO:0007669"/>
    <property type="project" value="InterPro"/>
</dbReference>
<dbReference type="InterPro" id="IPR013325">
    <property type="entry name" value="RNA_pol_sigma_r2"/>
</dbReference>
<evidence type="ECO:0000256" key="1">
    <source>
        <dbReference type="ARBA" id="ARBA00007788"/>
    </source>
</evidence>
<evidence type="ECO:0000313" key="9">
    <source>
        <dbReference type="EMBL" id="SDD14476.1"/>
    </source>
</evidence>
<evidence type="ECO:0000259" key="8">
    <source>
        <dbReference type="PROSITE" id="PS00716"/>
    </source>
</evidence>
<feature type="domain" description="RNA polymerase sigma-70" evidence="7">
    <location>
        <begin position="163"/>
        <end position="176"/>
    </location>
</feature>
<evidence type="ECO:0000256" key="2">
    <source>
        <dbReference type="ARBA" id="ARBA00023015"/>
    </source>
</evidence>
<dbReference type="RefSeq" id="WP_091998614.1">
    <property type="nucleotide sequence ID" value="NZ_FMYQ01000015.1"/>
</dbReference>
<gene>
    <name evidence="9" type="ORF">SAMN05421548_11520</name>
</gene>
<evidence type="ECO:0000256" key="4">
    <source>
        <dbReference type="ARBA" id="ARBA00023125"/>
    </source>
</evidence>
<dbReference type="InterPro" id="IPR009042">
    <property type="entry name" value="RNA_pol_sigma70_r1_2"/>
</dbReference>
<dbReference type="Pfam" id="PF04539">
    <property type="entry name" value="Sigma70_r3"/>
    <property type="match status" value="1"/>
</dbReference>
<dbReference type="PROSITE" id="PS00715">
    <property type="entry name" value="SIGMA70_1"/>
    <property type="match status" value="1"/>
</dbReference>
<dbReference type="CDD" id="cd06171">
    <property type="entry name" value="Sigma70_r4"/>
    <property type="match status" value="1"/>
</dbReference>
<dbReference type="PANTHER" id="PTHR30603">
    <property type="entry name" value="RNA POLYMERASE SIGMA FACTOR RPO"/>
    <property type="match status" value="1"/>
</dbReference>
<comment type="function">
    <text evidence="6">Sigma factors are initiation factors that promote the attachment of RNA polymerase to specific initiation sites and are then released.</text>
</comment>
<dbReference type="Gene3D" id="1.10.601.10">
    <property type="entry name" value="RNA Polymerase Primary Sigma Factor"/>
    <property type="match status" value="2"/>
</dbReference>
<dbReference type="InterPro" id="IPR050239">
    <property type="entry name" value="Sigma-70_RNA_pol_init_factors"/>
</dbReference>
<dbReference type="InterPro" id="IPR036388">
    <property type="entry name" value="WH-like_DNA-bd_sf"/>
</dbReference>
<sequence>MKTKRRQPRPHTRTERDDATLEFDAGPQDIRVSDDTLDLFRARMAAVPLLSREQEVELAREIETSRQDLWRCLEACPHAREILAATEHDIHDWPADAIEAACDAFVAHCGETRERTQAGGLTGEMNAARCRLRAATRKMFEANMRLVLSIARRYENRGIDLPDLVQEGSLGLMRAIEKFEYRRGFKFSTYATWWIRQAVSRAVAERARTIRLPVHVGDEFARIWRERERIRQQTGRDATPEELARASGMAEPKVRRLLTLPVEPASLDIVLPDGETELIELIPDDAPTQIEALAHVRMCEFVNALFEDMSPAEANIVRRRFGIGDGEPQTYEEIAQSTGISREQVRRIEKRALEALRVSDRMRSAHDYLEGEH</sequence>